<dbReference type="InterPro" id="IPR011006">
    <property type="entry name" value="CheY-like_superfamily"/>
</dbReference>
<dbReference type="Gene3D" id="3.40.50.2300">
    <property type="match status" value="1"/>
</dbReference>
<dbReference type="AlphaFoldDB" id="A0A2R8BRG4"/>
<feature type="domain" description="Response regulatory" evidence="4">
    <location>
        <begin position="16"/>
        <end position="132"/>
    </location>
</feature>
<keyword evidence="2" id="KW-0902">Two-component regulatory system</keyword>
<keyword evidence="1 3" id="KW-0597">Phosphoprotein</keyword>
<dbReference type="GO" id="GO:0000160">
    <property type="term" value="P:phosphorelay signal transduction system"/>
    <property type="evidence" value="ECO:0007669"/>
    <property type="project" value="UniProtKB-KW"/>
</dbReference>
<reference evidence="6" key="1">
    <citation type="submission" date="2018-03" db="EMBL/GenBank/DDBJ databases">
        <authorList>
            <person name="Rodrigo-Torres L."/>
            <person name="Arahal R. D."/>
            <person name="Lucena T."/>
        </authorList>
    </citation>
    <scope>NUCLEOTIDE SEQUENCE [LARGE SCALE GENOMIC DNA]</scope>
    <source>
        <strain evidence="6">CECT 8504</strain>
    </source>
</reference>
<dbReference type="SUPFAM" id="SSF52172">
    <property type="entry name" value="CheY-like"/>
    <property type="match status" value="1"/>
</dbReference>
<evidence type="ECO:0000256" key="3">
    <source>
        <dbReference type="PROSITE-ProRule" id="PRU00169"/>
    </source>
</evidence>
<proteinExistence type="predicted"/>
<evidence type="ECO:0000313" key="5">
    <source>
        <dbReference type="EMBL" id="SPJ22718.1"/>
    </source>
</evidence>
<organism evidence="5 6">
    <name type="scientific">Palleronia abyssalis</name>
    <dbReference type="NCBI Taxonomy" id="1501240"/>
    <lineage>
        <taxon>Bacteria</taxon>
        <taxon>Pseudomonadati</taxon>
        <taxon>Pseudomonadota</taxon>
        <taxon>Alphaproteobacteria</taxon>
        <taxon>Rhodobacterales</taxon>
        <taxon>Roseobacteraceae</taxon>
        <taxon>Palleronia</taxon>
    </lineage>
</organism>
<protein>
    <submittedName>
        <fullName evidence="5">Polar-differentiation response regulator DivK</fullName>
    </submittedName>
</protein>
<accession>A0A2R8BRG4</accession>
<dbReference type="PANTHER" id="PTHR45339">
    <property type="entry name" value="HYBRID SIGNAL TRANSDUCTION HISTIDINE KINASE J"/>
    <property type="match status" value="1"/>
</dbReference>
<evidence type="ECO:0000256" key="2">
    <source>
        <dbReference type="ARBA" id="ARBA00023012"/>
    </source>
</evidence>
<dbReference type="PANTHER" id="PTHR45339:SF1">
    <property type="entry name" value="HYBRID SIGNAL TRANSDUCTION HISTIDINE KINASE J"/>
    <property type="match status" value="1"/>
</dbReference>
<dbReference type="SMART" id="SM00448">
    <property type="entry name" value="REC"/>
    <property type="match status" value="1"/>
</dbReference>
<dbReference type="PROSITE" id="PS50110">
    <property type="entry name" value="RESPONSE_REGULATORY"/>
    <property type="match status" value="1"/>
</dbReference>
<evidence type="ECO:0000259" key="4">
    <source>
        <dbReference type="PROSITE" id="PS50110"/>
    </source>
</evidence>
<dbReference type="Proteomes" id="UP000244912">
    <property type="component" value="Unassembled WGS sequence"/>
</dbReference>
<dbReference type="RefSeq" id="WP_108892569.1">
    <property type="nucleotide sequence ID" value="NZ_ONZF01000001.1"/>
</dbReference>
<dbReference type="OrthoDB" id="9800897at2"/>
<dbReference type="InterPro" id="IPR001789">
    <property type="entry name" value="Sig_transdc_resp-reg_receiver"/>
</dbReference>
<dbReference type="Pfam" id="PF00072">
    <property type="entry name" value="Response_reg"/>
    <property type="match status" value="1"/>
</dbReference>
<sequence length="140" mass="15355">MTRTGPRTERRYERTHIIVADDSKSNLLVLEAMLKKMGLCPATAVDGIEAVALAEIDVPRLILMDINMPRMNGIEAAITIRARHPNVRIPIVAVTAYPDSRHQGDYALAEFDSLIAKPVNMTTLKRVVTDYLGDATAALG</sequence>
<dbReference type="EMBL" id="ONZF01000001">
    <property type="protein sequence ID" value="SPJ22718.1"/>
    <property type="molecule type" value="Genomic_DNA"/>
</dbReference>
<keyword evidence="6" id="KW-1185">Reference proteome</keyword>
<dbReference type="CDD" id="cd17546">
    <property type="entry name" value="REC_hyHK_CKI1_RcsC-like"/>
    <property type="match status" value="1"/>
</dbReference>
<feature type="modified residue" description="4-aspartylphosphate" evidence="3">
    <location>
        <position position="65"/>
    </location>
</feature>
<evidence type="ECO:0000256" key="1">
    <source>
        <dbReference type="ARBA" id="ARBA00022553"/>
    </source>
</evidence>
<name>A0A2R8BRG4_9RHOB</name>
<evidence type="ECO:0000313" key="6">
    <source>
        <dbReference type="Proteomes" id="UP000244912"/>
    </source>
</evidence>
<gene>
    <name evidence="5" type="primary">divK</name>
    <name evidence="5" type="ORF">PAA8504_00515</name>
</gene>